<dbReference type="InterPro" id="IPR027417">
    <property type="entry name" value="P-loop_NTPase"/>
</dbReference>
<dbReference type="SUPFAM" id="SSF81383">
    <property type="entry name" value="F-box domain"/>
    <property type="match status" value="1"/>
</dbReference>
<dbReference type="InterPro" id="IPR039588">
    <property type="entry name" value="FBXO4"/>
</dbReference>
<evidence type="ECO:0000313" key="3">
    <source>
        <dbReference type="Ensembl" id="ENSVKKP00000001386.1"/>
    </source>
</evidence>
<dbReference type="InterPro" id="IPR001810">
    <property type="entry name" value="F-box_dom"/>
</dbReference>
<dbReference type="Proteomes" id="UP000694545">
    <property type="component" value="Unplaced"/>
</dbReference>
<feature type="compositionally biased region" description="Basic and acidic residues" evidence="1">
    <location>
        <begin position="27"/>
        <end position="47"/>
    </location>
</feature>
<sequence length="382" mass="43379">MATGSGGDWRRFEAALRSSLRLLRDKWGPPERLPARKGECARPARGDGEDEQPQQQPSALEALPIDVKLYIMSFLTPKDLSYLGSTNRYWRLAVQDPLLWRYFLFRDLSSWHSVDWKSLPDPDIFNRSFAELHDSSLCDYMAVYKKCCSSRKRSPTSTYEALTSFLQSLISQAEPRFAMFGPGLENLDESLVHKMMTNPEILPSAAISSRQIHGIGSGVTFNLNSQKFNILTLYSQTSKERRRAKEDNSNPINKMFHEENSLDGTTQCTLIEHIKNMCRLIDGFIYVADAEANKRHSRQIERARMAAMLDPTLGPSGRPLLVLSCISHAGTERIPCIYMAHQLQLNLLDQPWMVQDTEAATLAGLLDGIQWLLEQTEHKNTQ</sequence>
<dbReference type="Ensembl" id="ENSVKKT00000001436.1">
    <property type="protein sequence ID" value="ENSVKKP00000001386.1"/>
    <property type="gene ID" value="ENSVKKG00000001146.1"/>
</dbReference>
<dbReference type="PROSITE" id="PS50181">
    <property type="entry name" value="FBOX"/>
    <property type="match status" value="1"/>
</dbReference>
<dbReference type="Gene3D" id="1.20.1280.50">
    <property type="match status" value="1"/>
</dbReference>
<organism evidence="3 4">
    <name type="scientific">Varanus komodoensis</name>
    <name type="common">Komodo dragon</name>
    <dbReference type="NCBI Taxonomy" id="61221"/>
    <lineage>
        <taxon>Eukaryota</taxon>
        <taxon>Metazoa</taxon>
        <taxon>Chordata</taxon>
        <taxon>Craniata</taxon>
        <taxon>Vertebrata</taxon>
        <taxon>Euteleostomi</taxon>
        <taxon>Lepidosauria</taxon>
        <taxon>Squamata</taxon>
        <taxon>Bifurcata</taxon>
        <taxon>Unidentata</taxon>
        <taxon>Episquamata</taxon>
        <taxon>Toxicofera</taxon>
        <taxon>Anguimorpha</taxon>
        <taxon>Paleoanguimorpha</taxon>
        <taxon>Varanoidea</taxon>
        <taxon>Varanidae</taxon>
        <taxon>Varanus</taxon>
    </lineage>
</organism>
<dbReference type="InterPro" id="IPR036047">
    <property type="entry name" value="F-box-like_dom_sf"/>
</dbReference>
<dbReference type="CTD" id="26272"/>
<dbReference type="KEGG" id="vko:123031613"/>
<proteinExistence type="predicted"/>
<evidence type="ECO:0000256" key="1">
    <source>
        <dbReference type="SAM" id="MobiDB-lite"/>
    </source>
</evidence>
<evidence type="ECO:0000313" key="4">
    <source>
        <dbReference type="Proteomes" id="UP000694545"/>
    </source>
</evidence>
<evidence type="ECO:0000259" key="2">
    <source>
        <dbReference type="PROSITE" id="PS50181"/>
    </source>
</evidence>
<dbReference type="GeneID" id="123031613"/>
<dbReference type="AlphaFoldDB" id="A0A8D2ILL7"/>
<dbReference type="PANTHER" id="PTHR16008:SF4">
    <property type="entry name" value="F-BOX ONLY PROTEIN 4"/>
    <property type="match status" value="1"/>
</dbReference>
<dbReference type="Pfam" id="PF12937">
    <property type="entry name" value="F-box-like"/>
    <property type="match status" value="1"/>
</dbReference>
<accession>A0A8D2ILL7</accession>
<dbReference type="Gene3D" id="3.40.50.300">
    <property type="entry name" value="P-loop containing nucleotide triphosphate hydrolases"/>
    <property type="match status" value="1"/>
</dbReference>
<dbReference type="GO" id="GO:0000209">
    <property type="term" value="P:protein polyubiquitination"/>
    <property type="evidence" value="ECO:0007669"/>
    <property type="project" value="TreeGrafter"/>
</dbReference>
<dbReference type="OrthoDB" id="3219396at2759"/>
<dbReference type="CDD" id="cd11656">
    <property type="entry name" value="FBX4_GTPase_like"/>
    <property type="match status" value="1"/>
</dbReference>
<name>A0A8D2ILL7_VARKO</name>
<dbReference type="RefSeq" id="XP_044302746.1">
    <property type="nucleotide sequence ID" value="XM_044446811.1"/>
</dbReference>
<keyword evidence="4" id="KW-1185">Reference proteome</keyword>
<feature type="domain" description="F-box" evidence="2">
    <location>
        <begin position="57"/>
        <end position="103"/>
    </location>
</feature>
<gene>
    <name evidence="3" type="primary">FBXO4</name>
</gene>
<reference evidence="3" key="2">
    <citation type="submission" date="2025-09" db="UniProtKB">
        <authorList>
            <consortium name="Ensembl"/>
        </authorList>
    </citation>
    <scope>IDENTIFICATION</scope>
</reference>
<dbReference type="GO" id="GO:0019005">
    <property type="term" value="C:SCF ubiquitin ligase complex"/>
    <property type="evidence" value="ECO:0007669"/>
    <property type="project" value="TreeGrafter"/>
</dbReference>
<dbReference type="GO" id="GO:0031146">
    <property type="term" value="P:SCF-dependent proteasomal ubiquitin-dependent protein catabolic process"/>
    <property type="evidence" value="ECO:0007669"/>
    <property type="project" value="InterPro"/>
</dbReference>
<reference evidence="3" key="1">
    <citation type="submission" date="2025-08" db="UniProtKB">
        <authorList>
            <consortium name="Ensembl"/>
        </authorList>
    </citation>
    <scope>IDENTIFICATION</scope>
</reference>
<dbReference type="PANTHER" id="PTHR16008">
    <property type="entry name" value="F-BOX ONLY PROTEIN 4"/>
    <property type="match status" value="1"/>
</dbReference>
<feature type="region of interest" description="Disordered" evidence="1">
    <location>
        <begin position="27"/>
        <end position="58"/>
    </location>
</feature>
<protein>
    <submittedName>
        <fullName evidence="3">F-box protein 4</fullName>
    </submittedName>
</protein>
<dbReference type="SMART" id="SM00256">
    <property type="entry name" value="FBOX"/>
    <property type="match status" value="1"/>
</dbReference>
<dbReference type="OMA" id="HYSVIAQ"/>